<organism evidence="1 2">
    <name type="scientific">Colletotrichum sojae</name>
    <dbReference type="NCBI Taxonomy" id="2175907"/>
    <lineage>
        <taxon>Eukaryota</taxon>
        <taxon>Fungi</taxon>
        <taxon>Dikarya</taxon>
        <taxon>Ascomycota</taxon>
        <taxon>Pezizomycotina</taxon>
        <taxon>Sordariomycetes</taxon>
        <taxon>Hypocreomycetidae</taxon>
        <taxon>Glomerellales</taxon>
        <taxon>Glomerellaceae</taxon>
        <taxon>Colletotrichum</taxon>
        <taxon>Colletotrichum orchidearum species complex</taxon>
    </lineage>
</organism>
<accession>A0A8H6J7B8</accession>
<dbReference type="AlphaFoldDB" id="A0A8H6J7B8"/>
<proteinExistence type="predicted"/>
<comment type="caution">
    <text evidence="1">The sequence shown here is derived from an EMBL/GenBank/DDBJ whole genome shotgun (WGS) entry which is preliminary data.</text>
</comment>
<evidence type="ECO:0000313" key="2">
    <source>
        <dbReference type="Proteomes" id="UP000652219"/>
    </source>
</evidence>
<reference evidence="1 2" key="1">
    <citation type="journal article" date="2020" name="Phytopathology">
        <title>Genome Sequence Resources of Colletotrichum truncatum, C. plurivorum, C. musicola, and C. sojae: Four Species Pathogenic to Soybean (Glycine max).</title>
        <authorList>
            <person name="Rogerio F."/>
            <person name="Boufleur T.R."/>
            <person name="Ciampi-Guillardi M."/>
            <person name="Sukno S.A."/>
            <person name="Thon M.R."/>
            <person name="Massola Junior N.S."/>
            <person name="Baroncelli R."/>
        </authorList>
    </citation>
    <scope>NUCLEOTIDE SEQUENCE [LARGE SCALE GENOMIC DNA]</scope>
    <source>
        <strain evidence="1 2">LFN0009</strain>
    </source>
</reference>
<dbReference type="EMBL" id="WIGN01000132">
    <property type="protein sequence ID" value="KAF6807658.1"/>
    <property type="molecule type" value="Genomic_DNA"/>
</dbReference>
<keyword evidence="2" id="KW-1185">Reference proteome</keyword>
<gene>
    <name evidence="1" type="ORF">CSOJ01_08022</name>
</gene>
<sequence length="404" mass="45701">MNGMVLRSNPDQTALAPEQAGFVMETCEKELACRFNKSHFSKGAYCDCAEANSAPELHSISAAIRQVVARANTFSEDGDVRVKREFKKADWSAVRASMFGGYHITRESLARQPNLSELDYLRKPSAVDTTRVLPFAFETWDHRTRYDRLKMRYTVRINTRYDSRGCWKMEAAVNVGELLNTFHADVDKSWQHRHKLMKMIMRLLSVDNGLTLVRCYSIIDLAMGLLGQYATDIKARGDLAQALYDLLDSSKTLMVLLDTAVLDTITVGEIFLVPERFEAMTHLLRRNREMRMKDEMVRQQAILDTLTHTRLTAEEMEKLRSQVKLGVCPICDEDVKPPGDGHQAVRLRCPGKHVLGMSCWTRMMSSRRLKLTEEGGIPCHVCGVRVADGTGTIHWAGLRSPGSN</sequence>
<dbReference type="Proteomes" id="UP000652219">
    <property type="component" value="Unassembled WGS sequence"/>
</dbReference>
<evidence type="ECO:0000313" key="1">
    <source>
        <dbReference type="EMBL" id="KAF6807658.1"/>
    </source>
</evidence>
<protein>
    <submittedName>
        <fullName evidence="1">Uncharacterized protein</fullName>
    </submittedName>
</protein>
<name>A0A8H6J7B8_9PEZI</name>